<name>A0A426XL93_ENSVE</name>
<accession>A0A426XL93</accession>
<proteinExistence type="predicted"/>
<dbReference type="PANTHER" id="PTHR17224:SF3">
    <property type="entry name" value="CHLOROPLASTIC GROUP IIB INTRON SPLICING FACILITATOR CRS2-B, CHLOROPLASTIC"/>
    <property type="match status" value="1"/>
</dbReference>
<dbReference type="GO" id="GO:0004045">
    <property type="term" value="F:peptidyl-tRNA hydrolase activity"/>
    <property type="evidence" value="ECO:0007669"/>
    <property type="project" value="InterPro"/>
</dbReference>
<dbReference type="AlphaFoldDB" id="A0A426XL93"/>
<dbReference type="InterPro" id="IPR036416">
    <property type="entry name" value="Pept_tRNA_hydro_sf"/>
</dbReference>
<evidence type="ECO:0000313" key="2">
    <source>
        <dbReference type="Proteomes" id="UP000287651"/>
    </source>
</evidence>
<evidence type="ECO:0000313" key="1">
    <source>
        <dbReference type="EMBL" id="RRT40253.1"/>
    </source>
</evidence>
<protein>
    <recommendedName>
        <fullName evidence="3">Peptidyl-tRNA hydrolase</fullName>
    </recommendedName>
</protein>
<organism evidence="1 2">
    <name type="scientific">Ensete ventricosum</name>
    <name type="common">Abyssinian banana</name>
    <name type="synonym">Musa ensete</name>
    <dbReference type="NCBI Taxonomy" id="4639"/>
    <lineage>
        <taxon>Eukaryota</taxon>
        <taxon>Viridiplantae</taxon>
        <taxon>Streptophyta</taxon>
        <taxon>Embryophyta</taxon>
        <taxon>Tracheophyta</taxon>
        <taxon>Spermatophyta</taxon>
        <taxon>Magnoliopsida</taxon>
        <taxon>Liliopsida</taxon>
        <taxon>Zingiberales</taxon>
        <taxon>Musaceae</taxon>
        <taxon>Ensete</taxon>
    </lineage>
</organism>
<reference evidence="1 2" key="1">
    <citation type="journal article" date="2014" name="Agronomy (Basel)">
        <title>A Draft Genome Sequence for Ensete ventricosum, the Drought-Tolerant Tree Against Hunger.</title>
        <authorList>
            <person name="Harrison J."/>
            <person name="Moore K.A."/>
            <person name="Paszkiewicz K."/>
            <person name="Jones T."/>
            <person name="Grant M."/>
            <person name="Ambacheew D."/>
            <person name="Muzemil S."/>
            <person name="Studholme D.J."/>
        </authorList>
    </citation>
    <scope>NUCLEOTIDE SEQUENCE [LARGE SCALE GENOMIC DNA]</scope>
</reference>
<dbReference type="Pfam" id="PF01195">
    <property type="entry name" value="Pept_tRNA_hydro"/>
    <property type="match status" value="1"/>
</dbReference>
<dbReference type="Gene3D" id="3.40.50.1470">
    <property type="entry name" value="Peptidyl-tRNA hydrolase"/>
    <property type="match status" value="1"/>
</dbReference>
<evidence type="ECO:0008006" key="3">
    <source>
        <dbReference type="Google" id="ProtNLM"/>
    </source>
</evidence>
<dbReference type="InterPro" id="IPR001328">
    <property type="entry name" value="Pept_tRNA_hydro"/>
</dbReference>
<sequence length="187" mass="20409">MSSATLPLPPTTASFSSSFLLPHPIQIPFSTTRRRGLLLRDSSKRFRALASLPDASEGARPEYTPWLIAGLGNPGNKYQGTRHNVSFASTHSFLSSTVGYEMVDRISRAERITLNTIQSKALIGIGKQIHTILFCGATCCILSSAIATYSTRKLIYDEMSLPNGVLRLQRKGGHGHHNGLVTLKNPM</sequence>
<gene>
    <name evidence="1" type="ORF">B296_00051038</name>
</gene>
<dbReference type="PANTHER" id="PTHR17224">
    <property type="entry name" value="PEPTIDYL-TRNA HYDROLASE"/>
    <property type="match status" value="1"/>
</dbReference>
<comment type="caution">
    <text evidence="1">The sequence shown here is derived from an EMBL/GenBank/DDBJ whole genome shotgun (WGS) entry which is preliminary data.</text>
</comment>
<dbReference type="EMBL" id="AMZH03019525">
    <property type="protein sequence ID" value="RRT40253.1"/>
    <property type="molecule type" value="Genomic_DNA"/>
</dbReference>
<dbReference type="Proteomes" id="UP000287651">
    <property type="component" value="Unassembled WGS sequence"/>
</dbReference>
<dbReference type="SUPFAM" id="SSF53178">
    <property type="entry name" value="Peptidyl-tRNA hydrolase-like"/>
    <property type="match status" value="1"/>
</dbReference>